<feature type="domain" description="Tyr recombinase" evidence="6">
    <location>
        <begin position="177"/>
        <end position="366"/>
    </location>
</feature>
<dbReference type="Pfam" id="PF14659">
    <property type="entry name" value="Phage_int_SAM_3"/>
    <property type="match status" value="1"/>
</dbReference>
<comment type="caution">
    <text evidence="8">The sequence shown here is derived from an EMBL/GenBank/DDBJ whole genome shotgun (WGS) entry which is preliminary data.</text>
</comment>
<dbReference type="InterPro" id="IPR013762">
    <property type="entry name" value="Integrase-like_cat_sf"/>
</dbReference>
<dbReference type="PANTHER" id="PTHR30629">
    <property type="entry name" value="PROPHAGE INTEGRASE"/>
    <property type="match status" value="1"/>
</dbReference>
<sequence length="400" mass="44383">MGSVSSYLTYPEGRAPAASGRPSRVVKLWRVRYRTPDRRQTDKRGFRTKREAEDFLATVEVAKMRGEWVDPTRSKVTVEEWSVAWFSAQVQLKPTTLSGYRHALDKHVLPRWGRVRLLDVTHADVQAWVTGLSTTLGPSATRQTYLVLSGVLKFAVRDGRLPRNPCEDVRLPRLTKHRRGYLSHLQVAELSSELGENGDVVRFLAYTGLRWGEMAALRVGRVDLARRRLSVDEAVSEPRGSLVWGTPKTHERRSVPFPALLVDPLAQRCAGKSRDDLVFSGADGGVLRGSNFRARFFAAAVQRVRERDTDFPRITPHDLRHTAASLAVSAGANVKAVQRMLGHASAAMTLDVYADLFDDDLDAVAAALDDHTHAEVVGISWAAGPLPGITRERGQRKTPG</sequence>
<feature type="domain" description="Core-binding (CB)" evidence="7">
    <location>
        <begin position="76"/>
        <end position="156"/>
    </location>
</feature>
<dbReference type="InterPro" id="IPR004107">
    <property type="entry name" value="Integrase_SAM-like_N"/>
</dbReference>
<keyword evidence="9" id="KW-1185">Reference proteome</keyword>
<keyword evidence="3 5" id="KW-0238">DNA-binding</keyword>
<dbReference type="CDD" id="cd01189">
    <property type="entry name" value="INT_ICEBs1_C_like"/>
    <property type="match status" value="1"/>
</dbReference>
<gene>
    <name evidence="8" type="ORF">D1781_01935</name>
</gene>
<evidence type="ECO:0000256" key="2">
    <source>
        <dbReference type="ARBA" id="ARBA00022908"/>
    </source>
</evidence>
<evidence type="ECO:0000256" key="4">
    <source>
        <dbReference type="ARBA" id="ARBA00023172"/>
    </source>
</evidence>
<proteinExistence type="inferred from homology"/>
<dbReference type="InterPro" id="IPR010998">
    <property type="entry name" value="Integrase_recombinase_N"/>
</dbReference>
<dbReference type="GO" id="GO:0015074">
    <property type="term" value="P:DNA integration"/>
    <property type="evidence" value="ECO:0007669"/>
    <property type="project" value="UniProtKB-KW"/>
</dbReference>
<dbReference type="Pfam" id="PF14657">
    <property type="entry name" value="Arm-DNA-bind_4"/>
    <property type="match status" value="1"/>
</dbReference>
<evidence type="ECO:0000256" key="1">
    <source>
        <dbReference type="ARBA" id="ARBA00008857"/>
    </source>
</evidence>
<protein>
    <submittedName>
        <fullName evidence="8">Site-specific integrase</fullName>
    </submittedName>
</protein>
<dbReference type="SUPFAM" id="SSF56349">
    <property type="entry name" value="DNA breaking-rejoining enzymes"/>
    <property type="match status" value="1"/>
</dbReference>
<comment type="similarity">
    <text evidence="1">Belongs to the 'phage' integrase family.</text>
</comment>
<keyword evidence="2" id="KW-0229">DNA integration</keyword>
<dbReference type="EMBL" id="QXTG01000001">
    <property type="protein sequence ID" value="RIX30230.1"/>
    <property type="molecule type" value="Genomic_DNA"/>
</dbReference>
<evidence type="ECO:0000313" key="8">
    <source>
        <dbReference type="EMBL" id="RIX30230.1"/>
    </source>
</evidence>
<accession>A0A3A1U1L6</accession>
<dbReference type="InterPro" id="IPR011010">
    <property type="entry name" value="DNA_brk_join_enz"/>
</dbReference>
<reference evidence="9" key="1">
    <citation type="submission" date="2018-09" db="EMBL/GenBank/DDBJ databases">
        <authorList>
            <person name="Kim I."/>
        </authorList>
    </citation>
    <scope>NUCLEOTIDE SEQUENCE [LARGE SCALE GENOMIC DNA]</scope>
    <source>
        <strain evidence="9">DD4a</strain>
    </source>
</reference>
<evidence type="ECO:0000256" key="5">
    <source>
        <dbReference type="PROSITE-ProRule" id="PRU01248"/>
    </source>
</evidence>
<evidence type="ECO:0000256" key="3">
    <source>
        <dbReference type="ARBA" id="ARBA00023125"/>
    </source>
</evidence>
<dbReference type="PANTHER" id="PTHR30629:SF2">
    <property type="entry name" value="PROPHAGE INTEGRASE INTS-RELATED"/>
    <property type="match status" value="1"/>
</dbReference>
<dbReference type="OrthoDB" id="1822491at2"/>
<dbReference type="Gene3D" id="1.10.443.10">
    <property type="entry name" value="Intergrase catalytic core"/>
    <property type="match status" value="1"/>
</dbReference>
<organism evidence="8 9">
    <name type="scientific">Amnibacterium setariae</name>
    <dbReference type="NCBI Taxonomy" id="2306585"/>
    <lineage>
        <taxon>Bacteria</taxon>
        <taxon>Bacillati</taxon>
        <taxon>Actinomycetota</taxon>
        <taxon>Actinomycetes</taxon>
        <taxon>Micrococcales</taxon>
        <taxon>Microbacteriaceae</taxon>
        <taxon>Amnibacterium</taxon>
    </lineage>
</organism>
<dbReference type="GO" id="GO:0006310">
    <property type="term" value="P:DNA recombination"/>
    <property type="evidence" value="ECO:0007669"/>
    <property type="project" value="UniProtKB-KW"/>
</dbReference>
<dbReference type="PROSITE" id="PS51900">
    <property type="entry name" value="CB"/>
    <property type="match status" value="1"/>
</dbReference>
<evidence type="ECO:0000259" key="6">
    <source>
        <dbReference type="PROSITE" id="PS51898"/>
    </source>
</evidence>
<dbReference type="GO" id="GO:0003677">
    <property type="term" value="F:DNA binding"/>
    <property type="evidence" value="ECO:0007669"/>
    <property type="project" value="UniProtKB-UniRule"/>
</dbReference>
<dbReference type="Gene3D" id="1.10.150.130">
    <property type="match status" value="1"/>
</dbReference>
<dbReference type="Proteomes" id="UP000265742">
    <property type="component" value="Unassembled WGS sequence"/>
</dbReference>
<dbReference type="InterPro" id="IPR050808">
    <property type="entry name" value="Phage_Integrase"/>
</dbReference>
<dbReference type="InterPro" id="IPR002104">
    <property type="entry name" value="Integrase_catalytic"/>
</dbReference>
<name>A0A3A1U1L6_9MICO</name>
<evidence type="ECO:0000259" key="7">
    <source>
        <dbReference type="PROSITE" id="PS51900"/>
    </source>
</evidence>
<dbReference type="PROSITE" id="PS51898">
    <property type="entry name" value="TYR_RECOMBINASE"/>
    <property type="match status" value="1"/>
</dbReference>
<dbReference type="InterPro" id="IPR028259">
    <property type="entry name" value="AP2-like_int_N"/>
</dbReference>
<dbReference type="InterPro" id="IPR044068">
    <property type="entry name" value="CB"/>
</dbReference>
<evidence type="ECO:0000313" key="9">
    <source>
        <dbReference type="Proteomes" id="UP000265742"/>
    </source>
</evidence>
<dbReference type="Pfam" id="PF00589">
    <property type="entry name" value="Phage_integrase"/>
    <property type="match status" value="1"/>
</dbReference>
<dbReference type="AlphaFoldDB" id="A0A3A1U1L6"/>
<keyword evidence="4" id="KW-0233">DNA recombination</keyword>